<comment type="caution">
    <text evidence="1">The sequence shown here is derived from an EMBL/GenBank/DDBJ whole genome shotgun (WGS) entry which is preliminary data.</text>
</comment>
<keyword evidence="2" id="KW-1185">Reference proteome</keyword>
<dbReference type="Proteomes" id="UP000499080">
    <property type="component" value="Unassembled WGS sequence"/>
</dbReference>
<name>A0A4Y2L7K3_ARAVE</name>
<reference evidence="1 2" key="1">
    <citation type="journal article" date="2019" name="Sci. Rep.">
        <title>Orb-weaving spider Araneus ventricosus genome elucidates the spidroin gene catalogue.</title>
        <authorList>
            <person name="Kono N."/>
            <person name="Nakamura H."/>
            <person name="Ohtoshi R."/>
            <person name="Moran D.A.P."/>
            <person name="Shinohara A."/>
            <person name="Yoshida Y."/>
            <person name="Fujiwara M."/>
            <person name="Mori M."/>
            <person name="Tomita M."/>
            <person name="Arakawa K."/>
        </authorList>
    </citation>
    <scope>NUCLEOTIDE SEQUENCE [LARGE SCALE GENOMIC DNA]</scope>
</reference>
<protein>
    <submittedName>
        <fullName evidence="1">Uncharacterized protein</fullName>
    </submittedName>
</protein>
<gene>
    <name evidence="1" type="ORF">AVEN_2138_1</name>
</gene>
<organism evidence="1 2">
    <name type="scientific">Araneus ventricosus</name>
    <name type="common">Orbweaver spider</name>
    <name type="synonym">Epeira ventricosa</name>
    <dbReference type="NCBI Taxonomy" id="182803"/>
    <lineage>
        <taxon>Eukaryota</taxon>
        <taxon>Metazoa</taxon>
        <taxon>Ecdysozoa</taxon>
        <taxon>Arthropoda</taxon>
        <taxon>Chelicerata</taxon>
        <taxon>Arachnida</taxon>
        <taxon>Araneae</taxon>
        <taxon>Araneomorphae</taxon>
        <taxon>Entelegynae</taxon>
        <taxon>Araneoidea</taxon>
        <taxon>Araneidae</taxon>
        <taxon>Araneus</taxon>
    </lineage>
</organism>
<accession>A0A4Y2L7K3</accession>
<dbReference type="EMBL" id="BGPR01005491">
    <property type="protein sequence ID" value="GBN10681.1"/>
    <property type="molecule type" value="Genomic_DNA"/>
</dbReference>
<sequence>MDKTVLASYRNDRFFRFYVPSIRRLDVTLSGVNIGQVIGFPKAEHHGNAVHFACTEERNRCQHEHETASVTPRYQVTRFRTRQRMFTEQGTG</sequence>
<evidence type="ECO:0000313" key="1">
    <source>
        <dbReference type="EMBL" id="GBN10681.1"/>
    </source>
</evidence>
<proteinExistence type="predicted"/>
<evidence type="ECO:0000313" key="2">
    <source>
        <dbReference type="Proteomes" id="UP000499080"/>
    </source>
</evidence>
<dbReference type="AlphaFoldDB" id="A0A4Y2L7K3"/>